<comment type="catalytic activity">
    <reaction evidence="9">
        <text>hydrogenselenide + ATP + H2O = selenophosphate + AMP + phosphate + 2 H(+)</text>
        <dbReference type="Rhea" id="RHEA:18737"/>
        <dbReference type="ChEBI" id="CHEBI:15377"/>
        <dbReference type="ChEBI" id="CHEBI:15378"/>
        <dbReference type="ChEBI" id="CHEBI:16144"/>
        <dbReference type="ChEBI" id="CHEBI:29317"/>
        <dbReference type="ChEBI" id="CHEBI:30616"/>
        <dbReference type="ChEBI" id="CHEBI:43474"/>
        <dbReference type="ChEBI" id="CHEBI:456215"/>
        <dbReference type="EC" id="2.7.9.3"/>
    </reaction>
</comment>
<comment type="function">
    <text evidence="9">Synthesizes selenophosphate from selenide and ATP.</text>
</comment>
<keyword evidence="7 9" id="KW-0460">Magnesium</keyword>
<comment type="similarity">
    <text evidence="1 9">Belongs to the selenophosphate synthase 1 family. Class I subfamily.</text>
</comment>
<evidence type="ECO:0000256" key="5">
    <source>
        <dbReference type="ARBA" id="ARBA00022777"/>
    </source>
</evidence>
<protein>
    <recommendedName>
        <fullName evidence="9">Selenide, water dikinase</fullName>
        <ecNumber evidence="9">2.7.9.3</ecNumber>
    </recommendedName>
    <alternativeName>
        <fullName evidence="9">Selenium donor protein</fullName>
    </alternativeName>
    <alternativeName>
        <fullName evidence="9">Selenophosphate synthase</fullName>
    </alternativeName>
</protein>
<dbReference type="NCBIfam" id="TIGR00476">
    <property type="entry name" value="selD"/>
    <property type="match status" value="1"/>
</dbReference>
<evidence type="ECO:0000256" key="2">
    <source>
        <dbReference type="ARBA" id="ARBA00022679"/>
    </source>
</evidence>
<feature type="binding site" description="in other chain" evidence="9">
    <location>
        <begin position="26"/>
        <end position="28"/>
    </location>
    <ligand>
        <name>ATP</name>
        <dbReference type="ChEBI" id="CHEBI:30616"/>
        <note>ligand shared between dimeric partners</note>
    </ligand>
</feature>
<dbReference type="PATRIC" id="fig|869279.4.peg.800"/>
<dbReference type="InterPro" id="IPR023061">
    <property type="entry name" value="SelD_I"/>
</dbReference>
<evidence type="ECO:0000256" key="7">
    <source>
        <dbReference type="ARBA" id="ARBA00022842"/>
    </source>
</evidence>
<dbReference type="InterPro" id="IPR036921">
    <property type="entry name" value="PurM-like_N_sf"/>
</dbReference>
<dbReference type="InterPro" id="IPR036676">
    <property type="entry name" value="PurM-like_C_sf"/>
</dbReference>
<keyword evidence="5 9" id="KW-0418">Kinase</keyword>
<evidence type="ECO:0000256" key="1">
    <source>
        <dbReference type="ARBA" id="ARBA00008026"/>
    </source>
</evidence>
<keyword evidence="6 9" id="KW-0067">ATP-binding</keyword>
<keyword evidence="2 9" id="KW-0808">Transferase</keyword>
<dbReference type="EMBL" id="LGKO01000002">
    <property type="protein sequence ID" value="KPL84295.1"/>
    <property type="molecule type" value="Genomic_DNA"/>
</dbReference>
<dbReference type="STRING" id="869279.SE15_03945"/>
<dbReference type="GO" id="GO:0005737">
    <property type="term" value="C:cytoplasm"/>
    <property type="evidence" value="ECO:0007669"/>
    <property type="project" value="TreeGrafter"/>
</dbReference>
<dbReference type="InterPro" id="IPR016188">
    <property type="entry name" value="PurM-like_N"/>
</dbReference>
<evidence type="ECO:0000313" key="13">
    <source>
        <dbReference type="Proteomes" id="UP000050544"/>
    </source>
</evidence>
<keyword evidence="4 9" id="KW-0547">Nucleotide-binding</keyword>
<dbReference type="FunFam" id="3.90.650.10:FF:000004">
    <property type="entry name" value="Selenide, water dikinase"/>
    <property type="match status" value="1"/>
</dbReference>
<feature type="binding site" description="in other chain" evidence="9">
    <location>
        <position position="69"/>
    </location>
    <ligand>
        <name>ATP</name>
        <dbReference type="ChEBI" id="CHEBI:30616"/>
        <note>ligand shared between dimeric partners</note>
    </ligand>
</feature>
<evidence type="ECO:0000256" key="6">
    <source>
        <dbReference type="ARBA" id="ARBA00022840"/>
    </source>
</evidence>
<proteinExistence type="inferred from homology"/>
<dbReference type="SUPFAM" id="SSF55326">
    <property type="entry name" value="PurM N-terminal domain-like"/>
    <property type="match status" value="1"/>
</dbReference>
<dbReference type="NCBIfam" id="NF002098">
    <property type="entry name" value="PRK00943.1"/>
    <property type="match status" value="1"/>
</dbReference>
<evidence type="ECO:0000259" key="11">
    <source>
        <dbReference type="Pfam" id="PF02769"/>
    </source>
</evidence>
<dbReference type="HAMAP" id="MF_00625">
    <property type="entry name" value="SelD"/>
    <property type="match status" value="1"/>
</dbReference>
<feature type="domain" description="PurM-like N-terminal" evidence="10">
    <location>
        <begin position="28"/>
        <end position="134"/>
    </location>
</feature>
<dbReference type="PANTHER" id="PTHR10256">
    <property type="entry name" value="SELENIDE, WATER DIKINASE"/>
    <property type="match status" value="1"/>
</dbReference>
<comment type="caution">
    <text evidence="12">The sequence shown here is derived from an EMBL/GenBank/DDBJ whole genome shotgun (WGS) entry which is preliminary data.</text>
</comment>
<feature type="binding site" evidence="9">
    <location>
        <position position="29"/>
    </location>
    <ligand>
        <name>Mg(2+)</name>
        <dbReference type="ChEBI" id="CHEBI:18420"/>
    </ligand>
</feature>
<dbReference type="Proteomes" id="UP000050544">
    <property type="component" value="Unassembled WGS sequence"/>
</dbReference>
<comment type="caution">
    <text evidence="9">Lacks conserved residue(s) required for the propagation of feature annotation.</text>
</comment>
<feature type="binding site" evidence="9">
    <location>
        <position position="69"/>
    </location>
    <ligand>
        <name>Mg(2+)</name>
        <dbReference type="ChEBI" id="CHEBI:18420"/>
    </ligand>
</feature>
<evidence type="ECO:0000256" key="8">
    <source>
        <dbReference type="ARBA" id="ARBA00023266"/>
    </source>
</evidence>
<evidence type="ECO:0000256" key="4">
    <source>
        <dbReference type="ARBA" id="ARBA00022741"/>
    </source>
</evidence>
<evidence type="ECO:0000259" key="10">
    <source>
        <dbReference type="Pfam" id="PF00586"/>
    </source>
</evidence>
<keyword evidence="8 9" id="KW-0711">Selenium</keyword>
<feature type="binding site" evidence="9">
    <location>
        <begin position="116"/>
        <end position="118"/>
    </location>
    <ligand>
        <name>ATP</name>
        <dbReference type="ChEBI" id="CHEBI:30616"/>
        <note>ligand shared between dimeric partners</note>
    </ligand>
</feature>
<accession>A0A0P6XVL9</accession>
<dbReference type="Gene3D" id="3.30.1330.10">
    <property type="entry name" value="PurM-like, N-terminal domain"/>
    <property type="match status" value="1"/>
</dbReference>
<dbReference type="Pfam" id="PF02769">
    <property type="entry name" value="AIRS_C"/>
    <property type="match status" value="1"/>
</dbReference>
<name>A0A0P6XVL9_9CHLR</name>
<keyword evidence="3 9" id="KW-0479">Metal-binding</keyword>
<reference evidence="12 13" key="1">
    <citation type="submission" date="2015-07" db="EMBL/GenBank/DDBJ databases">
        <title>Whole genome sequence of Thermanaerothrix daxensis DSM 23592.</title>
        <authorList>
            <person name="Hemp J."/>
            <person name="Ward L.M."/>
            <person name="Pace L.A."/>
            <person name="Fischer W.W."/>
        </authorList>
    </citation>
    <scope>NUCLEOTIDE SEQUENCE [LARGE SCALE GENOMIC DNA]</scope>
    <source>
        <strain evidence="12 13">GNS-1</strain>
    </source>
</reference>
<dbReference type="GO" id="GO:0016260">
    <property type="term" value="P:selenocysteine biosynthetic process"/>
    <property type="evidence" value="ECO:0007669"/>
    <property type="project" value="InterPro"/>
</dbReference>
<gene>
    <name evidence="9" type="primary">selD</name>
    <name evidence="12" type="ORF">SE15_03945</name>
</gene>
<dbReference type="InterPro" id="IPR004536">
    <property type="entry name" value="SPS/SelD"/>
</dbReference>
<comment type="cofactor">
    <cofactor evidence="9">
        <name>Mg(2+)</name>
        <dbReference type="ChEBI" id="CHEBI:18420"/>
    </cofactor>
    <text evidence="9">Binds 1 Mg(2+) ion per monomer.</text>
</comment>
<comment type="subunit">
    <text evidence="9">Homodimer.</text>
</comment>
<dbReference type="Pfam" id="PF00586">
    <property type="entry name" value="AIRS"/>
    <property type="match status" value="1"/>
</dbReference>
<dbReference type="CDD" id="cd02195">
    <property type="entry name" value="SelD"/>
    <property type="match status" value="1"/>
</dbReference>
<dbReference type="PANTHER" id="PTHR10256:SF0">
    <property type="entry name" value="INACTIVE SELENIDE, WATER DIKINASE-LIKE PROTEIN-RELATED"/>
    <property type="match status" value="1"/>
</dbReference>
<dbReference type="GO" id="GO:0005524">
    <property type="term" value="F:ATP binding"/>
    <property type="evidence" value="ECO:0007669"/>
    <property type="project" value="UniProtKB-UniRule"/>
</dbReference>
<feature type="binding site" description="in other chain" evidence="9">
    <location>
        <position position="46"/>
    </location>
    <ligand>
        <name>ATP</name>
        <dbReference type="ChEBI" id="CHEBI:30616"/>
        <note>ligand shared between dimeric partners</note>
    </ligand>
</feature>
<dbReference type="SUPFAM" id="SSF56042">
    <property type="entry name" value="PurM C-terminal domain-like"/>
    <property type="match status" value="1"/>
</dbReference>
<dbReference type="EC" id="2.7.9.3" evidence="9"/>
<keyword evidence="13" id="KW-1185">Reference proteome</keyword>
<organism evidence="12 13">
    <name type="scientific">Thermanaerothrix daxensis</name>
    <dbReference type="NCBI Taxonomy" id="869279"/>
    <lineage>
        <taxon>Bacteria</taxon>
        <taxon>Bacillati</taxon>
        <taxon>Chloroflexota</taxon>
        <taxon>Anaerolineae</taxon>
        <taxon>Anaerolineales</taxon>
        <taxon>Anaerolineaceae</taxon>
        <taxon>Thermanaerothrix</taxon>
    </lineage>
</organism>
<evidence type="ECO:0000256" key="9">
    <source>
        <dbReference type="HAMAP-Rule" id="MF_00625"/>
    </source>
</evidence>
<feature type="domain" description="PurM-like C-terminal" evidence="11">
    <location>
        <begin position="147"/>
        <end position="322"/>
    </location>
</feature>
<dbReference type="Gene3D" id="3.90.650.10">
    <property type="entry name" value="PurM-like C-terminal domain"/>
    <property type="match status" value="1"/>
</dbReference>
<dbReference type="InterPro" id="IPR010918">
    <property type="entry name" value="PurM-like_C_dom"/>
</dbReference>
<sequence>MAHVLRPLRNIFQPQDYPDLLVGLESPDDAAVWRVDASRALVVTTDFFTPIVDDPYAYGAIAAANSLSDVYAMGGVPFLALNIAALPPSLPHDLMSEILRGGAEKAREAGVVIAGGHTIQDKEPKYGLVVLGWVDLQQMFTKGGACPGDVLVLSKPLGFGVTTTALKRDAARPEDVDEAVAWMMRLNRSAAEMGREVGVRGATDVTGFSLLGHGLEMALASRVGLRLVFERIPFIEGARTYAEQWMFPGGASDNRLYFGGQVRFAPRIDEASQMLLFDPQTSGGLLMAVPKERLNILLALAEDRGEPLWVIGEVIEGSGIEVV</sequence>
<dbReference type="GO" id="GO:0000287">
    <property type="term" value="F:magnesium ion binding"/>
    <property type="evidence" value="ECO:0007669"/>
    <property type="project" value="UniProtKB-UniRule"/>
</dbReference>
<dbReference type="AlphaFoldDB" id="A0A0P6XVL9"/>
<dbReference type="PIRSF" id="PIRSF036407">
    <property type="entry name" value="Selenphspht_syn"/>
    <property type="match status" value="1"/>
</dbReference>
<evidence type="ECO:0000256" key="3">
    <source>
        <dbReference type="ARBA" id="ARBA00022723"/>
    </source>
</evidence>
<evidence type="ECO:0000313" key="12">
    <source>
        <dbReference type="EMBL" id="KPL84295.1"/>
    </source>
</evidence>
<feature type="binding site" evidence="9">
    <location>
        <position position="204"/>
    </location>
    <ligand>
        <name>Mg(2+)</name>
        <dbReference type="ChEBI" id="CHEBI:18420"/>
    </ligand>
</feature>
<dbReference type="GO" id="GO:0004756">
    <property type="term" value="F:selenide, water dikinase activity"/>
    <property type="evidence" value="ECO:0007669"/>
    <property type="project" value="UniProtKB-UniRule"/>
</dbReference>